<proteinExistence type="predicted"/>
<dbReference type="AlphaFoldDB" id="A0ABD6EK41"/>
<accession>A0ABD6EK41</accession>
<feature type="compositionally biased region" description="Basic residues" evidence="1">
    <location>
        <begin position="86"/>
        <end position="101"/>
    </location>
</feature>
<comment type="caution">
    <text evidence="2">The sequence shown here is derived from an EMBL/GenBank/DDBJ whole genome shotgun (WGS) entry which is preliminary data.</text>
</comment>
<dbReference type="Proteomes" id="UP001608902">
    <property type="component" value="Unassembled WGS sequence"/>
</dbReference>
<evidence type="ECO:0000313" key="2">
    <source>
        <dbReference type="EMBL" id="MFH4979557.1"/>
    </source>
</evidence>
<evidence type="ECO:0000313" key="3">
    <source>
        <dbReference type="Proteomes" id="UP001608902"/>
    </source>
</evidence>
<evidence type="ECO:0000256" key="1">
    <source>
        <dbReference type="SAM" id="MobiDB-lite"/>
    </source>
</evidence>
<protein>
    <submittedName>
        <fullName evidence="2">Uncharacterized protein</fullName>
    </submittedName>
</protein>
<reference evidence="2 3" key="1">
    <citation type="submission" date="2024-08" db="EMBL/GenBank/DDBJ databases">
        <title>Gnathostoma spinigerum genome.</title>
        <authorList>
            <person name="Gonzalez-Bertolin B."/>
            <person name="Monzon S."/>
            <person name="Zaballos A."/>
            <person name="Jimenez P."/>
            <person name="Dekumyoy P."/>
            <person name="Varona S."/>
            <person name="Cuesta I."/>
            <person name="Sumanam S."/>
            <person name="Adisakwattana P."/>
            <person name="Gasser R.B."/>
            <person name="Hernandez-Gonzalez A."/>
            <person name="Young N.D."/>
            <person name="Perteguer M.J."/>
        </authorList>
    </citation>
    <scope>NUCLEOTIDE SEQUENCE [LARGE SCALE GENOMIC DNA]</scope>
    <source>
        <strain evidence="2">AL3</strain>
        <tissue evidence="2">Liver</tissue>
    </source>
</reference>
<organism evidence="2 3">
    <name type="scientific">Gnathostoma spinigerum</name>
    <dbReference type="NCBI Taxonomy" id="75299"/>
    <lineage>
        <taxon>Eukaryota</taxon>
        <taxon>Metazoa</taxon>
        <taxon>Ecdysozoa</taxon>
        <taxon>Nematoda</taxon>
        <taxon>Chromadorea</taxon>
        <taxon>Rhabditida</taxon>
        <taxon>Spirurina</taxon>
        <taxon>Gnathostomatomorpha</taxon>
        <taxon>Gnathostomatoidea</taxon>
        <taxon>Gnathostomatidae</taxon>
        <taxon>Gnathostoma</taxon>
    </lineage>
</organism>
<feature type="region of interest" description="Disordered" evidence="1">
    <location>
        <begin position="73"/>
        <end position="101"/>
    </location>
</feature>
<gene>
    <name evidence="2" type="ORF">AB6A40_006266</name>
</gene>
<keyword evidence="3" id="KW-1185">Reference proteome</keyword>
<dbReference type="EMBL" id="JBGFUD010004340">
    <property type="protein sequence ID" value="MFH4979557.1"/>
    <property type="molecule type" value="Genomic_DNA"/>
</dbReference>
<name>A0ABD6EK41_9BILA</name>
<sequence>MRHLSFVDAAVECVLRILKSPVDSNVAALAGEKEREILKETTESVLSFNPTEIVTSTPIMPAKCLDVLSARANVAPSKKNKESKQKTKKRSTSGRKGHKKN</sequence>